<keyword evidence="1" id="KW-0472">Membrane</keyword>
<keyword evidence="1" id="KW-1133">Transmembrane helix</keyword>
<evidence type="ECO:0000256" key="1">
    <source>
        <dbReference type="SAM" id="Phobius"/>
    </source>
</evidence>
<keyword evidence="1" id="KW-0812">Transmembrane</keyword>
<gene>
    <name evidence="2" type="ORF">A3F97_03085</name>
</gene>
<sequence>MPHSPYTAMIAGGATNGIRLTMEWTTISICHFSNNSANYLKKCRVHLLMKQKMWTAIIAIIVLTAGAVISYSAVGLTKIAAMDKLSLKAKNAGTAYSSKNASFAILHPISSSALKSISAKIVPTA</sequence>
<dbReference type="EMBL" id="MFVT01000004">
    <property type="protein sequence ID" value="OGJ04399.1"/>
    <property type="molecule type" value="Genomic_DNA"/>
</dbReference>
<protein>
    <submittedName>
        <fullName evidence="2">Uncharacterized protein</fullName>
    </submittedName>
</protein>
<feature type="transmembrane region" description="Helical" evidence="1">
    <location>
        <begin position="54"/>
        <end position="74"/>
    </location>
</feature>
<accession>A0A1F6YDF2</accession>
<proteinExistence type="predicted"/>
<evidence type="ECO:0000313" key="3">
    <source>
        <dbReference type="Proteomes" id="UP000176826"/>
    </source>
</evidence>
<dbReference type="Proteomes" id="UP000176826">
    <property type="component" value="Unassembled WGS sequence"/>
</dbReference>
<comment type="caution">
    <text evidence="2">The sequence shown here is derived from an EMBL/GenBank/DDBJ whole genome shotgun (WGS) entry which is preliminary data.</text>
</comment>
<name>A0A1F6YDF2_9BACT</name>
<organism evidence="2 3">
    <name type="scientific">Candidatus Nomurabacteria bacterium RIFCSPLOWO2_12_FULL_41_10</name>
    <dbReference type="NCBI Taxonomy" id="1801795"/>
    <lineage>
        <taxon>Bacteria</taxon>
        <taxon>Candidatus Nomuraibacteriota</taxon>
    </lineage>
</organism>
<reference evidence="2 3" key="1">
    <citation type="journal article" date="2016" name="Nat. Commun.">
        <title>Thousands of microbial genomes shed light on interconnected biogeochemical processes in an aquifer system.</title>
        <authorList>
            <person name="Anantharaman K."/>
            <person name="Brown C.T."/>
            <person name="Hug L.A."/>
            <person name="Sharon I."/>
            <person name="Castelle C.J."/>
            <person name="Probst A.J."/>
            <person name="Thomas B.C."/>
            <person name="Singh A."/>
            <person name="Wilkins M.J."/>
            <person name="Karaoz U."/>
            <person name="Brodie E.L."/>
            <person name="Williams K.H."/>
            <person name="Hubbard S.S."/>
            <person name="Banfield J.F."/>
        </authorList>
    </citation>
    <scope>NUCLEOTIDE SEQUENCE [LARGE SCALE GENOMIC DNA]</scope>
</reference>
<dbReference type="AlphaFoldDB" id="A0A1F6YDF2"/>
<evidence type="ECO:0000313" key="2">
    <source>
        <dbReference type="EMBL" id="OGJ04399.1"/>
    </source>
</evidence>